<accession>A0AAP0GUF6</accession>
<dbReference type="EMBL" id="JBCNJP010000019">
    <property type="protein sequence ID" value="KAK9061002.1"/>
    <property type="molecule type" value="Genomic_DNA"/>
</dbReference>
<feature type="region of interest" description="Disordered" evidence="3">
    <location>
        <begin position="274"/>
        <end position="298"/>
    </location>
</feature>
<evidence type="ECO:0000256" key="1">
    <source>
        <dbReference type="ARBA" id="ARBA00004123"/>
    </source>
</evidence>
<keyword evidence="7" id="KW-1185">Reference proteome</keyword>
<evidence type="ECO:0000259" key="4">
    <source>
        <dbReference type="PROSITE" id="PS50090"/>
    </source>
</evidence>
<feature type="domain" description="HTH myb-type" evidence="5">
    <location>
        <begin position="470"/>
        <end position="526"/>
    </location>
</feature>
<evidence type="ECO:0000256" key="3">
    <source>
        <dbReference type="SAM" id="MobiDB-lite"/>
    </source>
</evidence>
<name>A0AAP0GUF6_9ASTR</name>
<dbReference type="CDD" id="cd11660">
    <property type="entry name" value="SANT_TRF"/>
    <property type="match status" value="1"/>
</dbReference>
<protein>
    <submittedName>
        <fullName evidence="6">Uncharacterized protein</fullName>
    </submittedName>
</protein>
<dbReference type="Proteomes" id="UP001408789">
    <property type="component" value="Unassembled WGS sequence"/>
</dbReference>
<gene>
    <name evidence="6" type="ORF">SSX86_018182</name>
</gene>
<dbReference type="Gene3D" id="1.10.246.220">
    <property type="match status" value="1"/>
</dbReference>
<keyword evidence="2" id="KW-0539">Nucleus</keyword>
<dbReference type="SMART" id="SM00717">
    <property type="entry name" value="SANT"/>
    <property type="match status" value="1"/>
</dbReference>
<feature type="domain" description="Myb-like" evidence="4">
    <location>
        <begin position="470"/>
        <end position="525"/>
    </location>
</feature>
<feature type="region of interest" description="Disordered" evidence="3">
    <location>
        <begin position="367"/>
        <end position="461"/>
    </location>
</feature>
<dbReference type="InterPro" id="IPR009057">
    <property type="entry name" value="Homeodomain-like_sf"/>
</dbReference>
<evidence type="ECO:0000259" key="5">
    <source>
        <dbReference type="PROSITE" id="PS51294"/>
    </source>
</evidence>
<dbReference type="PROSITE" id="PS50090">
    <property type="entry name" value="MYB_LIKE"/>
    <property type="match status" value="1"/>
</dbReference>
<feature type="region of interest" description="Disordered" evidence="3">
    <location>
        <begin position="212"/>
        <end position="260"/>
    </location>
</feature>
<comment type="subcellular location">
    <subcellularLocation>
        <location evidence="1">Nucleus</location>
    </subcellularLocation>
</comment>
<evidence type="ECO:0000313" key="6">
    <source>
        <dbReference type="EMBL" id="KAK9061002.1"/>
    </source>
</evidence>
<dbReference type="PANTHER" id="PTHR46993:SF6">
    <property type="entry name" value="MYB TRANSCRIPTION FACTOR"/>
    <property type="match status" value="1"/>
</dbReference>
<sequence>MDIDISGWIIEFLLRQNSLDDQTLNKLIRVLPLPNHNPSLKKSFILRKLESDISKGAISERTIEYLEQIEELNHIEGITEVSESMKAAYSTVAMHCTIKLIEESAGDKKTKYDNAVKRFWSARVCEMERCSVGLVHDDLVRWVHDVEAGNLDIDVCENVVQMFEELDVLKTVRRYVNEEKEKMGPSFLELACELILNDDALSEAMGLDEVSELRSAPNDVHDVSKGNEALGNHDVSKFSNQSKESAPTEDAGANSKGNEALGDHEVSKLINQSKESAPTDDGGGNGKGNEALKAHVLPRHKNVISRRHRGAKLVDPMETSHDRYDFIPSPEVRKVREALESSSFDLHAMVKDPLPDALRLAESLKVSTSGENEAHAFVGGDTTNVNDKDPNSTHDRKGKALEGDGDDDIIKDQNRKNKPNLFERNSTAHTTEWSDSIDTSDEGSPTRPRLPSPQRSKVSPLSVYKMKKLARQRKKKRWTTLEEDTLRTGVQKYGRGNWKLILSIYRDIFEDRTEVDLKDKWRNLTR</sequence>
<dbReference type="Pfam" id="PF00249">
    <property type="entry name" value="Myb_DNA-binding"/>
    <property type="match status" value="1"/>
</dbReference>
<reference evidence="6 7" key="1">
    <citation type="submission" date="2024-04" db="EMBL/GenBank/DDBJ databases">
        <title>The reference genome of an endangered Asteraceae, Deinandra increscens subsp. villosa, native to the Central Coast of California.</title>
        <authorList>
            <person name="Guilliams M."/>
            <person name="Hasenstab-Lehman K."/>
            <person name="Meyer R."/>
            <person name="Mcevoy S."/>
        </authorList>
    </citation>
    <scope>NUCLEOTIDE SEQUENCE [LARGE SCALE GENOMIC DNA]</scope>
    <source>
        <tissue evidence="6">Leaf</tissue>
    </source>
</reference>
<dbReference type="InterPro" id="IPR001005">
    <property type="entry name" value="SANT/Myb"/>
</dbReference>
<evidence type="ECO:0000256" key="2">
    <source>
        <dbReference type="ARBA" id="ARBA00023242"/>
    </source>
</evidence>
<comment type="caution">
    <text evidence="6">The sequence shown here is derived from an EMBL/GenBank/DDBJ whole genome shotgun (WGS) entry which is preliminary data.</text>
</comment>
<dbReference type="SUPFAM" id="SSF46689">
    <property type="entry name" value="Homeodomain-like"/>
    <property type="match status" value="1"/>
</dbReference>
<feature type="compositionally biased region" description="Polar residues" evidence="3">
    <location>
        <begin position="423"/>
        <end position="437"/>
    </location>
</feature>
<dbReference type="AlphaFoldDB" id="A0AAP0GUF6"/>
<dbReference type="GO" id="GO:0005634">
    <property type="term" value="C:nucleus"/>
    <property type="evidence" value="ECO:0007669"/>
    <property type="project" value="UniProtKB-SubCell"/>
</dbReference>
<organism evidence="6 7">
    <name type="scientific">Deinandra increscens subsp. villosa</name>
    <dbReference type="NCBI Taxonomy" id="3103831"/>
    <lineage>
        <taxon>Eukaryota</taxon>
        <taxon>Viridiplantae</taxon>
        <taxon>Streptophyta</taxon>
        <taxon>Embryophyta</taxon>
        <taxon>Tracheophyta</taxon>
        <taxon>Spermatophyta</taxon>
        <taxon>Magnoliopsida</taxon>
        <taxon>eudicotyledons</taxon>
        <taxon>Gunneridae</taxon>
        <taxon>Pentapetalae</taxon>
        <taxon>asterids</taxon>
        <taxon>campanulids</taxon>
        <taxon>Asterales</taxon>
        <taxon>Asteraceae</taxon>
        <taxon>Asteroideae</taxon>
        <taxon>Heliantheae alliance</taxon>
        <taxon>Madieae</taxon>
        <taxon>Madiinae</taxon>
        <taxon>Deinandra</taxon>
    </lineage>
</organism>
<proteinExistence type="predicted"/>
<dbReference type="InterPro" id="IPR017930">
    <property type="entry name" value="Myb_dom"/>
</dbReference>
<evidence type="ECO:0000313" key="7">
    <source>
        <dbReference type="Proteomes" id="UP001408789"/>
    </source>
</evidence>
<feature type="compositionally biased region" description="Basic and acidic residues" evidence="3">
    <location>
        <begin position="386"/>
        <end position="415"/>
    </location>
</feature>
<dbReference type="PROSITE" id="PS51294">
    <property type="entry name" value="HTH_MYB"/>
    <property type="match status" value="1"/>
</dbReference>
<dbReference type="PANTHER" id="PTHR46993">
    <property type="entry name" value="MYB TRANSCRIPTION FACTOR"/>
    <property type="match status" value="1"/>
</dbReference>